<comment type="caution">
    <text evidence="2">The sequence shown here is derived from an EMBL/GenBank/DDBJ whole genome shotgun (WGS) entry which is preliminary data.</text>
</comment>
<dbReference type="EMBL" id="CAXKWB010008710">
    <property type="protein sequence ID" value="CAL4092046.1"/>
    <property type="molecule type" value="Genomic_DNA"/>
</dbReference>
<name>A0AAV2QP97_MEGNR</name>
<proteinExistence type="predicted"/>
<organism evidence="2 3">
    <name type="scientific">Meganyctiphanes norvegica</name>
    <name type="common">Northern krill</name>
    <name type="synonym">Thysanopoda norvegica</name>
    <dbReference type="NCBI Taxonomy" id="48144"/>
    <lineage>
        <taxon>Eukaryota</taxon>
        <taxon>Metazoa</taxon>
        <taxon>Ecdysozoa</taxon>
        <taxon>Arthropoda</taxon>
        <taxon>Crustacea</taxon>
        <taxon>Multicrustacea</taxon>
        <taxon>Malacostraca</taxon>
        <taxon>Eumalacostraca</taxon>
        <taxon>Eucarida</taxon>
        <taxon>Euphausiacea</taxon>
        <taxon>Euphausiidae</taxon>
        <taxon>Meganyctiphanes</taxon>
    </lineage>
</organism>
<dbReference type="SUPFAM" id="SSF57414">
    <property type="entry name" value="Hairpin loop containing domain-like"/>
    <property type="match status" value="2"/>
</dbReference>
<dbReference type="Proteomes" id="UP001497623">
    <property type="component" value="Unassembled WGS sequence"/>
</dbReference>
<dbReference type="Gene3D" id="3.50.4.10">
    <property type="entry name" value="Hepatocyte Growth Factor"/>
    <property type="match status" value="2"/>
</dbReference>
<protein>
    <recommendedName>
        <fullName evidence="1">Apple domain-containing protein</fullName>
    </recommendedName>
</protein>
<evidence type="ECO:0000313" key="3">
    <source>
        <dbReference type="Proteomes" id="UP001497623"/>
    </source>
</evidence>
<dbReference type="InterPro" id="IPR003609">
    <property type="entry name" value="Pan_app"/>
</dbReference>
<sequence>GWTWTHETDACIVGNHNLVLESISLNDCKAHCQVENDFDCRSLEYHFNDRRCMLSESTSNSINYRQHCYTTGWTFTEVIGWTWTHETDACIVGNHNLVLESISLNDCKAHCQVENDFDCRSLEYHSNDRRCMLSESTSNSINYRQHCYTTGWTFTEVIGSY</sequence>
<evidence type="ECO:0000313" key="2">
    <source>
        <dbReference type="EMBL" id="CAL4092046.1"/>
    </source>
</evidence>
<feature type="non-terminal residue" evidence="2">
    <location>
        <position position="1"/>
    </location>
</feature>
<dbReference type="Pfam" id="PF00024">
    <property type="entry name" value="PAN_1"/>
    <property type="match status" value="2"/>
</dbReference>
<keyword evidence="3" id="KW-1185">Reference proteome</keyword>
<evidence type="ECO:0000259" key="1">
    <source>
        <dbReference type="PROSITE" id="PS50948"/>
    </source>
</evidence>
<reference evidence="2 3" key="1">
    <citation type="submission" date="2024-05" db="EMBL/GenBank/DDBJ databases">
        <authorList>
            <person name="Wallberg A."/>
        </authorList>
    </citation>
    <scope>NUCLEOTIDE SEQUENCE [LARGE SCALE GENOMIC DNA]</scope>
</reference>
<accession>A0AAV2QP97</accession>
<dbReference type="AlphaFoldDB" id="A0AAV2QP97"/>
<feature type="domain" description="Apple" evidence="1">
    <location>
        <begin position="68"/>
        <end position="147"/>
    </location>
</feature>
<dbReference type="PROSITE" id="PS50948">
    <property type="entry name" value="PAN"/>
    <property type="match status" value="1"/>
</dbReference>
<gene>
    <name evidence="2" type="ORF">MNOR_LOCUS14506</name>
</gene>